<keyword evidence="3" id="KW-1185">Reference proteome</keyword>
<protein>
    <recommendedName>
        <fullName evidence="5">Lipoprotein</fullName>
    </recommendedName>
</protein>
<dbReference type="PROSITE" id="PS51257">
    <property type="entry name" value="PROKAR_LIPOPROTEIN"/>
    <property type="match status" value="1"/>
</dbReference>
<organism evidence="1 4">
    <name type="scientific">Xanthocytophaga flava</name>
    <dbReference type="NCBI Taxonomy" id="3048013"/>
    <lineage>
        <taxon>Bacteria</taxon>
        <taxon>Pseudomonadati</taxon>
        <taxon>Bacteroidota</taxon>
        <taxon>Cytophagia</taxon>
        <taxon>Cytophagales</taxon>
        <taxon>Rhodocytophagaceae</taxon>
        <taxon>Xanthocytophaga</taxon>
    </lineage>
</organism>
<dbReference type="RefSeq" id="WP_313976672.1">
    <property type="nucleotide sequence ID" value="NZ_JASJOR010000007.1"/>
</dbReference>
<dbReference type="Proteomes" id="UP001241110">
    <property type="component" value="Unassembled WGS sequence"/>
</dbReference>
<name>A0AAE3QIT4_9BACT</name>
<sequence length="179" mass="20017">MKKVLLAVTLFISFLSYSCKDQLNRLLTFRINNESTCTIPGANMVNPIFNNIVPTPSITTNSSQTFENEGTNANLVKNIVLEKLKLAITSPSDADFRFIESIKIYIKADGLPKVLIASKTSIPTTVGKELELDPTQEKLDEYIKKSNYTLENEVVTRSAPWPEMELKINTTFKVTADPL</sequence>
<accession>A0AAE3QIT4</accession>
<gene>
    <name evidence="1" type="ORF">QNI16_06335</name>
    <name evidence="2" type="ORF">QNI19_22215</name>
</gene>
<proteinExistence type="predicted"/>
<evidence type="ECO:0008006" key="5">
    <source>
        <dbReference type="Google" id="ProtNLM"/>
    </source>
</evidence>
<evidence type="ECO:0000313" key="3">
    <source>
        <dbReference type="Proteomes" id="UP001228581"/>
    </source>
</evidence>
<evidence type="ECO:0000313" key="1">
    <source>
        <dbReference type="EMBL" id="MDJ1480097.1"/>
    </source>
</evidence>
<reference evidence="1 3" key="1">
    <citation type="submission" date="2023-05" db="EMBL/GenBank/DDBJ databases">
        <authorList>
            <person name="Zhang X."/>
        </authorList>
    </citation>
    <scope>NUCLEOTIDE SEQUENCE</scope>
    <source>
        <strain evidence="2 3">DM2B3-1</strain>
        <strain evidence="1">YF14B1</strain>
    </source>
</reference>
<dbReference type="AlphaFoldDB" id="A0AAE3QIT4"/>
<dbReference type="EMBL" id="JASJOS010000003">
    <property type="protein sequence ID" value="MDJ1480097.1"/>
    <property type="molecule type" value="Genomic_DNA"/>
</dbReference>
<evidence type="ECO:0000313" key="4">
    <source>
        <dbReference type="Proteomes" id="UP001241110"/>
    </source>
</evidence>
<dbReference type="EMBL" id="JASJOT010000016">
    <property type="protein sequence ID" value="MDJ1495667.1"/>
    <property type="molecule type" value="Genomic_DNA"/>
</dbReference>
<dbReference type="Proteomes" id="UP001228581">
    <property type="component" value="Unassembled WGS sequence"/>
</dbReference>
<comment type="caution">
    <text evidence="1">The sequence shown here is derived from an EMBL/GenBank/DDBJ whole genome shotgun (WGS) entry which is preliminary data.</text>
</comment>
<evidence type="ECO:0000313" key="2">
    <source>
        <dbReference type="EMBL" id="MDJ1495667.1"/>
    </source>
</evidence>